<dbReference type="PROSITE" id="PS51257">
    <property type="entry name" value="PROKAR_LIPOPROTEIN"/>
    <property type="match status" value="1"/>
</dbReference>
<dbReference type="Proteomes" id="UP000295293">
    <property type="component" value="Unassembled WGS sequence"/>
</dbReference>
<keyword evidence="3" id="KW-1185">Reference proteome</keyword>
<evidence type="ECO:0000313" key="2">
    <source>
        <dbReference type="EMBL" id="TDR37712.1"/>
    </source>
</evidence>
<name>A0A4R6YKQ0_9GAMM</name>
<sequence>MAFHSQRFWKWALPSGAVGSGALAALLGACCGVPWLVAAIGVSGAIAVARVAFLAPYLWIAAFGVSLGGLIWAYRVEPVCDAACVPAKRRGRRLIAWLILATLVALFVAVRGWQGFSS</sequence>
<keyword evidence="1" id="KW-1133">Transmembrane helix</keyword>
<reference evidence="2 3" key="1">
    <citation type="submission" date="2019-03" db="EMBL/GenBank/DDBJ databases">
        <title>Genomic Encyclopedia of Type Strains, Phase IV (KMG-IV): sequencing the most valuable type-strain genomes for metagenomic binning, comparative biology and taxonomic classification.</title>
        <authorList>
            <person name="Goeker M."/>
        </authorList>
    </citation>
    <scope>NUCLEOTIDE SEQUENCE [LARGE SCALE GENOMIC DNA]</scope>
    <source>
        <strain evidence="2 3">DSM 21667</strain>
    </source>
</reference>
<organism evidence="2 3">
    <name type="scientific">Tahibacter aquaticus</name>
    <dbReference type="NCBI Taxonomy" id="520092"/>
    <lineage>
        <taxon>Bacteria</taxon>
        <taxon>Pseudomonadati</taxon>
        <taxon>Pseudomonadota</taxon>
        <taxon>Gammaproteobacteria</taxon>
        <taxon>Lysobacterales</taxon>
        <taxon>Rhodanobacteraceae</taxon>
        <taxon>Tahibacter</taxon>
    </lineage>
</organism>
<evidence type="ECO:0000313" key="3">
    <source>
        <dbReference type="Proteomes" id="UP000295293"/>
    </source>
</evidence>
<keyword evidence="1" id="KW-0812">Transmembrane</keyword>
<gene>
    <name evidence="2" type="ORF">DFR29_1249</name>
</gene>
<keyword evidence="1" id="KW-0472">Membrane</keyword>
<proteinExistence type="predicted"/>
<evidence type="ECO:0008006" key="4">
    <source>
        <dbReference type="Google" id="ProtNLM"/>
    </source>
</evidence>
<feature type="transmembrane region" description="Helical" evidence="1">
    <location>
        <begin position="21"/>
        <end position="48"/>
    </location>
</feature>
<dbReference type="RefSeq" id="WP_133821672.1">
    <property type="nucleotide sequence ID" value="NZ_SNZH01000024.1"/>
</dbReference>
<comment type="caution">
    <text evidence="2">The sequence shown here is derived from an EMBL/GenBank/DDBJ whole genome shotgun (WGS) entry which is preliminary data.</text>
</comment>
<evidence type="ECO:0000256" key="1">
    <source>
        <dbReference type="SAM" id="Phobius"/>
    </source>
</evidence>
<feature type="transmembrane region" description="Helical" evidence="1">
    <location>
        <begin position="94"/>
        <end position="113"/>
    </location>
</feature>
<protein>
    <recommendedName>
        <fullName evidence="4">Mercuric transport protein MerT</fullName>
    </recommendedName>
</protein>
<feature type="transmembrane region" description="Helical" evidence="1">
    <location>
        <begin position="54"/>
        <end position="74"/>
    </location>
</feature>
<dbReference type="AlphaFoldDB" id="A0A4R6YKQ0"/>
<dbReference type="EMBL" id="SNZH01000024">
    <property type="protein sequence ID" value="TDR37712.1"/>
    <property type="molecule type" value="Genomic_DNA"/>
</dbReference>
<accession>A0A4R6YKQ0</accession>